<dbReference type="Gene3D" id="3.20.20.10">
    <property type="entry name" value="Alanine racemase"/>
    <property type="match status" value="1"/>
</dbReference>
<dbReference type="Proteomes" id="UP001499854">
    <property type="component" value="Unassembled WGS sequence"/>
</dbReference>
<dbReference type="PANTHER" id="PTHR28004">
    <property type="entry name" value="ZGC:162816-RELATED"/>
    <property type="match status" value="1"/>
</dbReference>
<dbReference type="InterPro" id="IPR051466">
    <property type="entry name" value="D-amino_acid_metab_enzyme"/>
</dbReference>
<dbReference type="SUPFAM" id="SSF51419">
    <property type="entry name" value="PLP-binding barrel"/>
    <property type="match status" value="1"/>
</dbReference>
<dbReference type="RefSeq" id="WP_344662368.1">
    <property type="nucleotide sequence ID" value="NZ_BAAAQM010000072.1"/>
</dbReference>
<organism evidence="2 3">
    <name type="scientific">Catenulispora subtropica</name>
    <dbReference type="NCBI Taxonomy" id="450798"/>
    <lineage>
        <taxon>Bacteria</taxon>
        <taxon>Bacillati</taxon>
        <taxon>Actinomycetota</taxon>
        <taxon>Actinomycetes</taxon>
        <taxon>Catenulisporales</taxon>
        <taxon>Catenulisporaceae</taxon>
        <taxon>Catenulispora</taxon>
    </lineage>
</organism>
<keyword evidence="3" id="KW-1185">Reference proteome</keyword>
<sequence length="406" mass="42987">MTASSSAATNDAAIDFAALERATRDLQPPFAVVDLRALRQNAESMRRRAGGKPIRLASKSVRCRAIMRSVLAMPGYRGILAFTVPEAVWLAEEFDDILVGYPTADDDALCRIAEDPVLAARITLMADSPAHLDRFTAAAAAGGHPLRVCLDLDASLVAFGGRLHFGAHRSPLHEPAQARELARDVVGRSGLRLVGVMSYEAQIAGVGDDAPGSPMRRTAIRTLQAVSRRELRRRRAAVIAAVRELAPLEFVNGGGTGSLESTASEAAVTELGAGSGLYAPTLFDTYRGFQPRPAAFFVQSVVRRPNADRATLLGGGWPASGAAGADRLPTPVWPAGLRLTGLEGAGEVQTPLVGPGAARLAVGDRVWFRHTKAGEVCERVNVLHLVDGDRIVGSPPTYRGEGQALL</sequence>
<name>A0ABP5EPA0_9ACTN</name>
<gene>
    <name evidence="2" type="ORF">GCM10009838_79350</name>
</gene>
<evidence type="ECO:0000313" key="3">
    <source>
        <dbReference type="Proteomes" id="UP001499854"/>
    </source>
</evidence>
<evidence type="ECO:0000313" key="2">
    <source>
        <dbReference type="EMBL" id="GAA2001660.1"/>
    </source>
</evidence>
<evidence type="ECO:0000259" key="1">
    <source>
        <dbReference type="Pfam" id="PF01168"/>
    </source>
</evidence>
<feature type="domain" description="Alanine racemase N-terminal" evidence="1">
    <location>
        <begin position="33"/>
        <end position="227"/>
    </location>
</feature>
<dbReference type="CDD" id="cd06813">
    <property type="entry name" value="PLPDE_III_DSD_D-TA_like_2"/>
    <property type="match status" value="1"/>
</dbReference>
<reference evidence="3" key="1">
    <citation type="journal article" date="2019" name="Int. J. Syst. Evol. Microbiol.">
        <title>The Global Catalogue of Microorganisms (GCM) 10K type strain sequencing project: providing services to taxonomists for standard genome sequencing and annotation.</title>
        <authorList>
            <consortium name="The Broad Institute Genomics Platform"/>
            <consortium name="The Broad Institute Genome Sequencing Center for Infectious Disease"/>
            <person name="Wu L."/>
            <person name="Ma J."/>
        </authorList>
    </citation>
    <scope>NUCLEOTIDE SEQUENCE [LARGE SCALE GENOMIC DNA]</scope>
    <source>
        <strain evidence="3">JCM 16013</strain>
    </source>
</reference>
<accession>A0ABP5EPA0</accession>
<dbReference type="InterPro" id="IPR029066">
    <property type="entry name" value="PLP-binding_barrel"/>
</dbReference>
<dbReference type="InterPro" id="IPR001608">
    <property type="entry name" value="Ala_racemase_N"/>
</dbReference>
<dbReference type="PANTHER" id="PTHR28004:SF2">
    <property type="entry name" value="D-SERINE DEHYDRATASE"/>
    <property type="match status" value="1"/>
</dbReference>
<proteinExistence type="predicted"/>
<protein>
    <submittedName>
        <fullName evidence="2">Amino acid deaminase/aldolase</fullName>
    </submittedName>
</protein>
<comment type="caution">
    <text evidence="2">The sequence shown here is derived from an EMBL/GenBank/DDBJ whole genome shotgun (WGS) entry which is preliminary data.</text>
</comment>
<dbReference type="EMBL" id="BAAAQM010000072">
    <property type="protein sequence ID" value="GAA2001660.1"/>
    <property type="molecule type" value="Genomic_DNA"/>
</dbReference>
<dbReference type="Pfam" id="PF01168">
    <property type="entry name" value="Ala_racemase_N"/>
    <property type="match status" value="1"/>
</dbReference>